<evidence type="ECO:0000256" key="1">
    <source>
        <dbReference type="SAM" id="MobiDB-lite"/>
    </source>
</evidence>
<evidence type="ECO:0000313" key="3">
    <source>
        <dbReference type="Proteomes" id="UP000694892"/>
    </source>
</evidence>
<reference evidence="3" key="1">
    <citation type="journal article" date="2016" name="Nature">
        <title>Genome evolution in the allotetraploid frog Xenopus laevis.</title>
        <authorList>
            <person name="Session A.M."/>
            <person name="Uno Y."/>
            <person name="Kwon T."/>
            <person name="Chapman J.A."/>
            <person name="Toyoda A."/>
            <person name="Takahashi S."/>
            <person name="Fukui A."/>
            <person name="Hikosaka A."/>
            <person name="Suzuki A."/>
            <person name="Kondo M."/>
            <person name="van Heeringen S.J."/>
            <person name="Quigley I."/>
            <person name="Heinz S."/>
            <person name="Ogino H."/>
            <person name="Ochi H."/>
            <person name="Hellsten U."/>
            <person name="Lyons J.B."/>
            <person name="Simakov O."/>
            <person name="Putnam N."/>
            <person name="Stites J."/>
            <person name="Kuroki Y."/>
            <person name="Tanaka T."/>
            <person name="Michiue T."/>
            <person name="Watanabe M."/>
            <person name="Bogdanovic O."/>
            <person name="Lister R."/>
            <person name="Georgiou G."/>
            <person name="Paranjpe S.S."/>
            <person name="van Kruijsbergen I."/>
            <person name="Shu S."/>
            <person name="Carlson J."/>
            <person name="Kinoshita T."/>
            <person name="Ohta Y."/>
            <person name="Mawaribuchi S."/>
            <person name="Jenkins J."/>
            <person name="Grimwood J."/>
            <person name="Schmutz J."/>
            <person name="Mitros T."/>
            <person name="Mozaffari S.V."/>
            <person name="Suzuki Y."/>
            <person name="Haramoto Y."/>
            <person name="Yamamoto T.S."/>
            <person name="Takagi C."/>
            <person name="Heald R."/>
            <person name="Miller K."/>
            <person name="Haudenschild C."/>
            <person name="Kitzman J."/>
            <person name="Nakayama T."/>
            <person name="Izutsu Y."/>
            <person name="Robert J."/>
            <person name="Fortriede J."/>
            <person name="Burns K."/>
            <person name="Lotay V."/>
            <person name="Karimi K."/>
            <person name="Yasuoka Y."/>
            <person name="Dichmann D.S."/>
            <person name="Flajnik M.F."/>
            <person name="Houston D.W."/>
            <person name="Shendure J."/>
            <person name="DuPasquier L."/>
            <person name="Vize P.D."/>
            <person name="Zorn A.M."/>
            <person name="Ito M."/>
            <person name="Marcotte E.M."/>
            <person name="Wallingford J.B."/>
            <person name="Ito Y."/>
            <person name="Asashima M."/>
            <person name="Ueno N."/>
            <person name="Matsuda Y."/>
            <person name="Veenstra G.J."/>
            <person name="Fujiyama A."/>
            <person name="Harland R.M."/>
            <person name="Taira M."/>
            <person name="Rokhsar D.S."/>
        </authorList>
    </citation>
    <scope>NUCLEOTIDE SEQUENCE [LARGE SCALE GENOMIC DNA]</scope>
    <source>
        <strain evidence="3">J</strain>
    </source>
</reference>
<accession>A0A974I664</accession>
<feature type="compositionally biased region" description="Basic and acidic residues" evidence="1">
    <location>
        <begin position="1"/>
        <end position="18"/>
    </location>
</feature>
<dbReference type="Proteomes" id="UP000694892">
    <property type="component" value="Chromosome 1L"/>
</dbReference>
<proteinExistence type="predicted"/>
<protein>
    <submittedName>
        <fullName evidence="2">Uncharacterized protein</fullName>
    </submittedName>
</protein>
<dbReference type="AlphaFoldDB" id="A0A974I664"/>
<feature type="compositionally biased region" description="Basic and acidic residues" evidence="1">
    <location>
        <begin position="27"/>
        <end position="50"/>
    </location>
</feature>
<sequence>MKERKVKMWEKTGISERKKEKKRERNGKKSVEGSREERRRKVGKNQERGRKEKKRERRQRGLKGTIDKRGKKTKTEQESEPG</sequence>
<feature type="compositionally biased region" description="Basic and acidic residues" evidence="1">
    <location>
        <begin position="65"/>
        <end position="82"/>
    </location>
</feature>
<organism evidence="2 3">
    <name type="scientific">Xenopus laevis</name>
    <name type="common">African clawed frog</name>
    <dbReference type="NCBI Taxonomy" id="8355"/>
    <lineage>
        <taxon>Eukaryota</taxon>
        <taxon>Metazoa</taxon>
        <taxon>Chordata</taxon>
        <taxon>Craniata</taxon>
        <taxon>Vertebrata</taxon>
        <taxon>Euteleostomi</taxon>
        <taxon>Amphibia</taxon>
        <taxon>Batrachia</taxon>
        <taxon>Anura</taxon>
        <taxon>Pipoidea</taxon>
        <taxon>Pipidae</taxon>
        <taxon>Xenopodinae</taxon>
        <taxon>Xenopus</taxon>
        <taxon>Xenopus</taxon>
    </lineage>
</organism>
<gene>
    <name evidence="2" type="ORF">XELAEV_18008539mg</name>
</gene>
<evidence type="ECO:0000313" key="2">
    <source>
        <dbReference type="EMBL" id="OCU02769.1"/>
    </source>
</evidence>
<name>A0A974I664_XENLA</name>
<dbReference type="EMBL" id="CM004466">
    <property type="protein sequence ID" value="OCU02769.1"/>
    <property type="molecule type" value="Genomic_DNA"/>
</dbReference>
<feature type="compositionally biased region" description="Basic residues" evidence="1">
    <location>
        <begin position="51"/>
        <end position="61"/>
    </location>
</feature>
<feature type="region of interest" description="Disordered" evidence="1">
    <location>
        <begin position="1"/>
        <end position="82"/>
    </location>
</feature>